<sequence length="89" mass="10286">MKRRARDRFPYLGWDAHCQRRLRIHPALAKVDAVTTYKLAGSKHPRPEPESQAVHTHIILRHCQDSPAPPFALERHLGLKMVFLMVLLS</sequence>
<accession>A0A0U5G9D5</accession>
<protein>
    <submittedName>
        <fullName evidence="1">Uncharacterized protein</fullName>
    </submittedName>
</protein>
<dbReference type="EMBL" id="CCXZ01000137">
    <property type="protein sequence ID" value="CEG16539.1"/>
    <property type="molecule type" value="Genomic_DNA"/>
</dbReference>
<evidence type="ECO:0000313" key="1">
    <source>
        <dbReference type="EMBL" id="CEG16539.1"/>
    </source>
</evidence>
<reference evidence="1 2" key="1">
    <citation type="submission" date="2014-09" db="EMBL/GenBank/DDBJ databases">
        <authorList>
            <person name="Regsiter A."/>
        </authorList>
    </citation>
    <scope>NUCLEOTIDE SEQUENCE [LARGE SCALE GENOMIC DNA]</scope>
</reference>
<dbReference type="Proteomes" id="UP000052230">
    <property type="component" value="Unassembled WGS sequence"/>
</dbReference>
<proteinExistence type="predicted"/>
<comment type="caution">
    <text evidence="1">The sequence shown here is derived from an EMBL/GenBank/DDBJ whole genome shotgun (WGS) entry which is preliminary data.</text>
</comment>
<keyword evidence="2" id="KW-1185">Reference proteome</keyword>
<name>A0A0U5G9D5_XANCI</name>
<gene>
    <name evidence="1" type="ORF">XAC3562_430011</name>
</gene>
<organism evidence="1 2">
    <name type="scientific">Xanthomonas citri pv. citri</name>
    <dbReference type="NCBI Taxonomy" id="611301"/>
    <lineage>
        <taxon>Bacteria</taxon>
        <taxon>Pseudomonadati</taxon>
        <taxon>Pseudomonadota</taxon>
        <taxon>Gammaproteobacteria</taxon>
        <taxon>Lysobacterales</taxon>
        <taxon>Lysobacteraceae</taxon>
        <taxon>Xanthomonas</taxon>
    </lineage>
</organism>
<dbReference type="AlphaFoldDB" id="A0A0U5G9D5"/>
<evidence type="ECO:0000313" key="2">
    <source>
        <dbReference type="Proteomes" id="UP000052230"/>
    </source>
</evidence>